<dbReference type="InterPro" id="IPR036770">
    <property type="entry name" value="Ankyrin_rpt-contain_sf"/>
</dbReference>
<dbReference type="PROSITE" id="PS50088">
    <property type="entry name" value="ANK_REPEAT"/>
    <property type="match status" value="2"/>
</dbReference>
<organism evidence="4 5">
    <name type="scientific">Tumebacillus permanentifrigoris</name>
    <dbReference type="NCBI Taxonomy" id="378543"/>
    <lineage>
        <taxon>Bacteria</taxon>
        <taxon>Bacillati</taxon>
        <taxon>Bacillota</taxon>
        <taxon>Bacilli</taxon>
        <taxon>Bacillales</taxon>
        <taxon>Alicyclobacillaceae</taxon>
        <taxon>Tumebacillus</taxon>
    </lineage>
</organism>
<dbReference type="SMART" id="SM00248">
    <property type="entry name" value="ANK"/>
    <property type="match status" value="3"/>
</dbReference>
<keyword evidence="2" id="KW-0732">Signal</keyword>
<dbReference type="EMBL" id="QGGL01000018">
    <property type="protein sequence ID" value="PWK06989.1"/>
    <property type="molecule type" value="Genomic_DNA"/>
</dbReference>
<dbReference type="Pfam" id="PF07833">
    <property type="entry name" value="Cu_amine_oxidN1"/>
    <property type="match status" value="1"/>
</dbReference>
<keyword evidence="5" id="KW-1185">Reference proteome</keyword>
<dbReference type="OrthoDB" id="1954422at2"/>
<evidence type="ECO:0000259" key="3">
    <source>
        <dbReference type="Pfam" id="PF07833"/>
    </source>
</evidence>
<name>A0A316D8L7_9BACL</name>
<dbReference type="InterPro" id="IPR039323">
    <property type="entry name" value="ANKRD_45/46/60"/>
</dbReference>
<dbReference type="RefSeq" id="WP_109690727.1">
    <property type="nucleotide sequence ID" value="NZ_QGGL01000018.1"/>
</dbReference>
<dbReference type="SUPFAM" id="SSF48403">
    <property type="entry name" value="Ankyrin repeat"/>
    <property type="match status" value="1"/>
</dbReference>
<feature type="chain" id="PRO_5016315534" evidence="2">
    <location>
        <begin position="26"/>
        <end position="276"/>
    </location>
</feature>
<gene>
    <name evidence="4" type="ORF">C7459_11859</name>
</gene>
<feature type="domain" description="Copper amine oxidase-like N-terminal" evidence="3">
    <location>
        <begin position="37"/>
        <end position="147"/>
    </location>
</feature>
<dbReference type="InterPro" id="IPR036582">
    <property type="entry name" value="Mao_N_sf"/>
</dbReference>
<feature type="signal peptide" evidence="2">
    <location>
        <begin position="1"/>
        <end position="25"/>
    </location>
</feature>
<dbReference type="PROSITE" id="PS50297">
    <property type="entry name" value="ANK_REP_REGION"/>
    <property type="match status" value="2"/>
</dbReference>
<feature type="repeat" description="ANK" evidence="1">
    <location>
        <begin position="183"/>
        <end position="215"/>
    </location>
</feature>
<dbReference type="Gene3D" id="3.30.457.10">
    <property type="entry name" value="Copper amine oxidase-like, N-terminal domain"/>
    <property type="match status" value="1"/>
</dbReference>
<feature type="repeat" description="ANK" evidence="1">
    <location>
        <begin position="216"/>
        <end position="248"/>
    </location>
</feature>
<sequence length="276" mass="29571">MKRLGAIVLAALLLVPSVYPAHAHAAVDATPAITVKVDDQLQTFDQPPVVLNGRTMVPVRSLLETLGATVTWSDETQTVSVMRYTTKGLISVVLKVGYPEAAVNEVRVGLDQAPEIINGRTMVPLRFVSESMRAAVTWTEVTKTVEIYSLDYQLFLSSLRGHVDLVDKMISLGANPNYRNPIRGGTPLTAAALSGHSDVITLLLDNGANINAQDTPGYSALMMAVDDGDLELSTMLLGRGANPNLKSTAGITALQIARHHQNHGLIELLQNSGALE</sequence>
<evidence type="ECO:0000256" key="2">
    <source>
        <dbReference type="SAM" id="SignalP"/>
    </source>
</evidence>
<protein>
    <submittedName>
        <fullName evidence="4">Copper amine oxidase-like protein</fullName>
    </submittedName>
</protein>
<dbReference type="Proteomes" id="UP000245634">
    <property type="component" value="Unassembled WGS sequence"/>
</dbReference>
<reference evidence="4 5" key="1">
    <citation type="submission" date="2018-05" db="EMBL/GenBank/DDBJ databases">
        <title>Genomic Encyclopedia of Type Strains, Phase IV (KMG-IV): sequencing the most valuable type-strain genomes for metagenomic binning, comparative biology and taxonomic classification.</title>
        <authorList>
            <person name="Goeker M."/>
        </authorList>
    </citation>
    <scope>NUCLEOTIDE SEQUENCE [LARGE SCALE GENOMIC DNA]</scope>
    <source>
        <strain evidence="4 5">DSM 18773</strain>
    </source>
</reference>
<dbReference type="Gene3D" id="1.25.40.20">
    <property type="entry name" value="Ankyrin repeat-containing domain"/>
    <property type="match status" value="1"/>
</dbReference>
<dbReference type="InterPro" id="IPR012854">
    <property type="entry name" value="Cu_amine_oxidase-like_N"/>
</dbReference>
<dbReference type="InterPro" id="IPR002110">
    <property type="entry name" value="Ankyrin_rpt"/>
</dbReference>
<proteinExistence type="predicted"/>
<evidence type="ECO:0000313" key="4">
    <source>
        <dbReference type="EMBL" id="PWK06989.1"/>
    </source>
</evidence>
<keyword evidence="1" id="KW-0040">ANK repeat</keyword>
<dbReference type="PANTHER" id="PTHR22677">
    <property type="entry name" value="ANKYRIN REPEAT DOMAIN-CONTAINING PROTEIN 60"/>
    <property type="match status" value="1"/>
</dbReference>
<accession>A0A316D8L7</accession>
<dbReference type="SUPFAM" id="SSF55383">
    <property type="entry name" value="Copper amine oxidase, domain N"/>
    <property type="match status" value="1"/>
</dbReference>
<dbReference type="PANTHER" id="PTHR22677:SF4">
    <property type="entry name" value="USHER SYNDROME TYPE-1G PROTEIN-LIKE PROTEIN"/>
    <property type="match status" value="1"/>
</dbReference>
<dbReference type="Pfam" id="PF12796">
    <property type="entry name" value="Ank_2"/>
    <property type="match status" value="1"/>
</dbReference>
<evidence type="ECO:0000313" key="5">
    <source>
        <dbReference type="Proteomes" id="UP000245634"/>
    </source>
</evidence>
<comment type="caution">
    <text evidence="4">The sequence shown here is derived from an EMBL/GenBank/DDBJ whole genome shotgun (WGS) entry which is preliminary data.</text>
</comment>
<dbReference type="PRINTS" id="PR01415">
    <property type="entry name" value="ANKYRIN"/>
</dbReference>
<dbReference type="AlphaFoldDB" id="A0A316D8L7"/>
<evidence type="ECO:0000256" key="1">
    <source>
        <dbReference type="PROSITE-ProRule" id="PRU00023"/>
    </source>
</evidence>